<evidence type="ECO:0000256" key="1">
    <source>
        <dbReference type="SAM" id="Phobius"/>
    </source>
</evidence>
<feature type="transmembrane region" description="Helical" evidence="1">
    <location>
        <begin position="146"/>
        <end position="164"/>
    </location>
</feature>
<feature type="transmembrane region" description="Helical" evidence="1">
    <location>
        <begin position="81"/>
        <end position="98"/>
    </location>
</feature>
<evidence type="ECO:0000313" key="3">
    <source>
        <dbReference type="Proteomes" id="UP000679335"/>
    </source>
</evidence>
<feature type="transmembrane region" description="Helical" evidence="1">
    <location>
        <begin position="176"/>
        <end position="196"/>
    </location>
</feature>
<organism evidence="2 3">
    <name type="scientific">Cellulomonas dongxiuzhuiae</name>
    <dbReference type="NCBI Taxonomy" id="2819979"/>
    <lineage>
        <taxon>Bacteria</taxon>
        <taxon>Bacillati</taxon>
        <taxon>Actinomycetota</taxon>
        <taxon>Actinomycetes</taxon>
        <taxon>Micrococcales</taxon>
        <taxon>Cellulomonadaceae</taxon>
        <taxon>Cellulomonas</taxon>
    </lineage>
</organism>
<keyword evidence="1" id="KW-0472">Membrane</keyword>
<accession>A0ABX8GIH2</accession>
<feature type="transmembrane region" description="Helical" evidence="1">
    <location>
        <begin position="118"/>
        <end position="139"/>
    </location>
</feature>
<reference evidence="2 3" key="1">
    <citation type="submission" date="2021-05" db="EMBL/GenBank/DDBJ databases">
        <title>Novel species in genus Cellulomonas.</title>
        <authorList>
            <person name="Zhang G."/>
        </authorList>
    </citation>
    <scope>NUCLEOTIDE SEQUENCE [LARGE SCALE GENOMIC DNA]</scope>
    <source>
        <strain evidence="3">zg-ZUI157</strain>
    </source>
</reference>
<keyword evidence="1" id="KW-0812">Transmembrane</keyword>
<protein>
    <recommendedName>
        <fullName evidence="4">DUF1700 domain-containing protein</fullName>
    </recommendedName>
</protein>
<evidence type="ECO:0000313" key="2">
    <source>
        <dbReference type="EMBL" id="QWC15730.1"/>
    </source>
</evidence>
<name>A0ABX8GIH2_9CELL</name>
<keyword evidence="3" id="KW-1185">Reference proteome</keyword>
<dbReference type="Proteomes" id="UP000679335">
    <property type="component" value="Chromosome"/>
</dbReference>
<gene>
    <name evidence="2" type="ORF">KKR89_15845</name>
</gene>
<evidence type="ECO:0008006" key="4">
    <source>
        <dbReference type="Google" id="ProtNLM"/>
    </source>
</evidence>
<proteinExistence type="predicted"/>
<sequence length="242" mass="24584">MSTDPTALAPHVEARWRDAFVSELRLRDVTGDAIGDALGEVDAHCADAGQDAASAFGDPVGYARTLAPTLPVRRRTPLRDAAAIVTQTAGVMGVVWSVPPWLHGEAVVSSRGWVTTSVVVLLVAVALCLAPTGVLRWFLARTWWQAALVGSGTAVALAALAALVPNAPLTAPSGPLVAVSVALLVAGALALHLGGATSDAVRTPGQGTHAPTRRARLASIGLSAALPCVALVVAGAMALLPR</sequence>
<feature type="transmembrane region" description="Helical" evidence="1">
    <location>
        <begin position="217"/>
        <end position="240"/>
    </location>
</feature>
<dbReference type="RefSeq" id="WP_208196289.1">
    <property type="nucleotide sequence ID" value="NZ_CP076023.1"/>
</dbReference>
<dbReference type="EMBL" id="CP076023">
    <property type="protein sequence ID" value="QWC15730.1"/>
    <property type="molecule type" value="Genomic_DNA"/>
</dbReference>
<keyword evidence="1" id="KW-1133">Transmembrane helix</keyword>